<keyword evidence="2" id="KW-0808">Transferase</keyword>
<dbReference type="Pfam" id="PF13649">
    <property type="entry name" value="Methyltransf_25"/>
    <property type="match status" value="1"/>
</dbReference>
<dbReference type="GO" id="GO:0032259">
    <property type="term" value="P:methylation"/>
    <property type="evidence" value="ECO:0007669"/>
    <property type="project" value="UniProtKB-KW"/>
</dbReference>
<comment type="caution">
    <text evidence="5">The sequence shown here is derived from an EMBL/GenBank/DDBJ whole genome shotgun (WGS) entry which is preliminary data.</text>
</comment>
<dbReference type="Pfam" id="PF10119">
    <property type="entry name" value="MethyTransf_Reg"/>
    <property type="match status" value="1"/>
</dbReference>
<evidence type="ECO:0000313" key="5">
    <source>
        <dbReference type="EMBL" id="MDT8330868.1"/>
    </source>
</evidence>
<evidence type="ECO:0000256" key="2">
    <source>
        <dbReference type="ARBA" id="ARBA00022679"/>
    </source>
</evidence>
<reference evidence="5 6" key="1">
    <citation type="journal article" date="2019" name="Microb. Pathog.">
        <title>Comparison of VITEK 2, MALDI-TOF MS, 16S rRNA gene sequencing, and whole-genome sequencing for identification of Roseomonas mucosa.</title>
        <authorList>
            <person name="Rudolph W.W."/>
            <person name="Gunzer F."/>
            <person name="Trauth M."/>
            <person name="Bunk B."/>
            <person name="Bigge R."/>
            <person name="Schrottner P."/>
        </authorList>
    </citation>
    <scope>NUCLEOTIDE SEQUENCE [LARGE SCALE GENOMIC DNA]</scope>
    <source>
        <strain evidence="5 6">DSM 103800</strain>
    </source>
</reference>
<dbReference type="RefSeq" id="WP_314281402.1">
    <property type="nucleotide sequence ID" value="NZ_JAVVDO010000008.1"/>
</dbReference>
<protein>
    <submittedName>
        <fullName evidence="5">Methyltransferase regulatory domain-containing protein</fullName>
    </submittedName>
</protein>
<gene>
    <name evidence="5" type="ORF">RQ831_07365</name>
</gene>
<evidence type="ECO:0000313" key="6">
    <source>
        <dbReference type="Proteomes" id="UP001258945"/>
    </source>
</evidence>
<dbReference type="SUPFAM" id="SSF53335">
    <property type="entry name" value="S-adenosyl-L-methionine-dependent methyltransferases"/>
    <property type="match status" value="1"/>
</dbReference>
<dbReference type="InterPro" id="IPR029063">
    <property type="entry name" value="SAM-dependent_MTases_sf"/>
</dbReference>
<evidence type="ECO:0000259" key="4">
    <source>
        <dbReference type="Pfam" id="PF13649"/>
    </source>
</evidence>
<feature type="domain" description="Methyltransferase" evidence="4">
    <location>
        <begin position="48"/>
        <end position="147"/>
    </location>
</feature>
<name>A0ABU3MD84_9PROT</name>
<keyword evidence="6" id="KW-1185">Reference proteome</keyword>
<dbReference type="PANTHER" id="PTHR43861">
    <property type="entry name" value="TRANS-ACONITATE 2-METHYLTRANSFERASE-RELATED"/>
    <property type="match status" value="1"/>
</dbReference>
<keyword evidence="1 5" id="KW-0489">Methyltransferase</keyword>
<dbReference type="Proteomes" id="UP001258945">
    <property type="component" value="Unassembled WGS sequence"/>
</dbReference>
<proteinExistence type="predicted"/>
<accession>A0ABU3MD84</accession>
<dbReference type="PANTHER" id="PTHR43861:SF1">
    <property type="entry name" value="TRANS-ACONITATE 2-METHYLTRANSFERASE"/>
    <property type="match status" value="1"/>
</dbReference>
<dbReference type="EMBL" id="JAVVDO010000008">
    <property type="protein sequence ID" value="MDT8330868.1"/>
    <property type="molecule type" value="Genomic_DNA"/>
</dbReference>
<evidence type="ECO:0000256" key="1">
    <source>
        <dbReference type="ARBA" id="ARBA00022603"/>
    </source>
</evidence>
<feature type="domain" description="Methyltransferase regulatory" evidence="3">
    <location>
        <begin position="220"/>
        <end position="301"/>
    </location>
</feature>
<dbReference type="GO" id="GO:0008168">
    <property type="term" value="F:methyltransferase activity"/>
    <property type="evidence" value="ECO:0007669"/>
    <property type="project" value="UniProtKB-KW"/>
</dbReference>
<evidence type="ECO:0000259" key="3">
    <source>
        <dbReference type="Pfam" id="PF10119"/>
    </source>
</evidence>
<dbReference type="InterPro" id="IPR041698">
    <property type="entry name" value="Methyltransf_25"/>
</dbReference>
<sequence length="473" mass="50399">MSEPDDYIHDVTYPAQFHREMTPAWIDAVARGLGHAMPDIARPFRWCELGCGTGLNSLVAAATHPRAEFVAIDANARHVDQARAAATAAGLRNLRVIHAGFDAWDGPEGEPLEPFDAIVTHGVLSWISRPQRQAFFRFVARFLRPGGIVYAHYMTHPGLSTAAAAQHLARRYGETLAGSSAERARHGLAFLSRLSEAGAGFYAAYPQEKLRLASAARQDRDALAHELLTAGWEPFHVATMMEEFAAAGCTYRGSATPADNIDAVSLPAATRPLLAGIQAPSVAETVRDMARNQSLRRDLYQRGGGPLSPARHMEALGALALAALPGAPSGGQDLHFDTPIGRVSGDRALFGPILDALAQAPRTVAELARLPGFSPHPAMLNQAVQMLLWSACAHPVARALPDPAAAWALNRHLARDGGPGWLVAPALGTALPATAEAMAMARAALESPAAEAPPGMRALRDRWTAFGVLPPRH</sequence>
<dbReference type="InterPro" id="IPR018773">
    <property type="entry name" value="MeTrfase_reg_dom_prd"/>
</dbReference>
<organism evidence="5 6">
    <name type="scientific">Roseomonas gilardii</name>
    <dbReference type="NCBI Taxonomy" id="257708"/>
    <lineage>
        <taxon>Bacteria</taxon>
        <taxon>Pseudomonadati</taxon>
        <taxon>Pseudomonadota</taxon>
        <taxon>Alphaproteobacteria</taxon>
        <taxon>Acetobacterales</taxon>
        <taxon>Roseomonadaceae</taxon>
        <taxon>Roseomonas</taxon>
    </lineage>
</organism>
<dbReference type="CDD" id="cd02440">
    <property type="entry name" value="AdoMet_MTases"/>
    <property type="match status" value="1"/>
</dbReference>
<dbReference type="Gene3D" id="3.40.50.150">
    <property type="entry name" value="Vaccinia Virus protein VP39"/>
    <property type="match status" value="1"/>
</dbReference>